<feature type="transmembrane region" description="Helical" evidence="6">
    <location>
        <begin position="36"/>
        <end position="55"/>
    </location>
</feature>
<dbReference type="PRINTS" id="PR00727">
    <property type="entry name" value="LEADERPTASE"/>
</dbReference>
<dbReference type="InterPro" id="IPR019757">
    <property type="entry name" value="Pept_S26A_signal_pept_1_Lys-AS"/>
</dbReference>
<accession>E1JYR6</accession>
<feature type="transmembrane region" description="Helical" evidence="6">
    <location>
        <begin position="103"/>
        <end position="124"/>
    </location>
</feature>
<dbReference type="eggNOG" id="COG0681">
    <property type="taxonomic scope" value="Bacteria"/>
</dbReference>
<evidence type="ECO:0000256" key="1">
    <source>
        <dbReference type="ARBA" id="ARBA00000677"/>
    </source>
</evidence>
<feature type="transmembrane region" description="Helical" evidence="6">
    <location>
        <begin position="62"/>
        <end position="88"/>
    </location>
</feature>
<comment type="similarity">
    <text evidence="2 6">Belongs to the peptidase S26 family.</text>
</comment>
<evidence type="ECO:0000313" key="8">
    <source>
        <dbReference type="EMBL" id="EFL50486.1"/>
    </source>
</evidence>
<dbReference type="GO" id="GO:0006465">
    <property type="term" value="P:signal peptide processing"/>
    <property type="evidence" value="ECO:0007669"/>
    <property type="project" value="InterPro"/>
</dbReference>
<dbReference type="Pfam" id="PF10502">
    <property type="entry name" value="Peptidase_S26"/>
    <property type="match status" value="1"/>
</dbReference>
<keyword evidence="6" id="KW-0472">Membrane</keyword>
<dbReference type="OrthoDB" id="9815782at2"/>
<dbReference type="AlphaFoldDB" id="E1JYR6"/>
<dbReference type="InterPro" id="IPR000223">
    <property type="entry name" value="Pept_S26A_signal_pept_1"/>
</dbReference>
<gene>
    <name evidence="8" type="ORF">DesfrDRAFT_2765</name>
</gene>
<evidence type="ECO:0000256" key="4">
    <source>
        <dbReference type="ARBA" id="ARBA00019232"/>
    </source>
</evidence>
<organism evidence="8 9">
    <name type="scientific">Solidesulfovibrio fructosivorans JJ]</name>
    <dbReference type="NCBI Taxonomy" id="596151"/>
    <lineage>
        <taxon>Bacteria</taxon>
        <taxon>Pseudomonadati</taxon>
        <taxon>Thermodesulfobacteriota</taxon>
        <taxon>Desulfovibrionia</taxon>
        <taxon>Desulfovibrionales</taxon>
        <taxon>Desulfovibrionaceae</taxon>
        <taxon>Solidesulfovibrio</taxon>
    </lineage>
</organism>
<evidence type="ECO:0000259" key="7">
    <source>
        <dbReference type="Pfam" id="PF10502"/>
    </source>
</evidence>
<dbReference type="InterPro" id="IPR036286">
    <property type="entry name" value="LexA/Signal_pep-like_sf"/>
</dbReference>
<dbReference type="EMBL" id="AECZ01000019">
    <property type="protein sequence ID" value="EFL50486.1"/>
    <property type="molecule type" value="Genomic_DNA"/>
</dbReference>
<evidence type="ECO:0000256" key="2">
    <source>
        <dbReference type="ARBA" id="ARBA00009370"/>
    </source>
</evidence>
<keyword evidence="6" id="KW-0645">Protease</keyword>
<name>E1JYR6_SOLFR</name>
<evidence type="ECO:0000313" key="9">
    <source>
        <dbReference type="Proteomes" id="UP000006250"/>
    </source>
</evidence>
<dbReference type="EC" id="3.4.21.89" evidence="3 6"/>
<keyword evidence="5 6" id="KW-0378">Hydrolase</keyword>
<evidence type="ECO:0000256" key="3">
    <source>
        <dbReference type="ARBA" id="ARBA00013208"/>
    </source>
</evidence>
<dbReference type="PANTHER" id="PTHR43390:SF1">
    <property type="entry name" value="CHLOROPLAST PROCESSING PEPTIDASE"/>
    <property type="match status" value="1"/>
</dbReference>
<dbReference type="GO" id="GO:0004252">
    <property type="term" value="F:serine-type endopeptidase activity"/>
    <property type="evidence" value="ECO:0007669"/>
    <property type="project" value="InterPro"/>
</dbReference>
<dbReference type="STRING" id="596151.DesfrDRAFT_2765"/>
<keyword evidence="6" id="KW-1133">Transmembrane helix</keyword>
<keyword evidence="9" id="KW-1185">Reference proteome</keyword>
<comment type="caution">
    <text evidence="8">The sequence shown here is derived from an EMBL/GenBank/DDBJ whole genome shotgun (WGS) entry which is preliminary data.</text>
</comment>
<feature type="domain" description="Peptidase S26" evidence="7">
    <location>
        <begin position="113"/>
        <end position="288"/>
    </location>
</feature>
<reference evidence="8 9" key="1">
    <citation type="submission" date="2010-08" db="EMBL/GenBank/DDBJ databases">
        <title>The draft genome of Desulfovibrio fructosovorans JJ.</title>
        <authorList>
            <consortium name="US DOE Joint Genome Institute (JGI-PGF)"/>
            <person name="Lucas S."/>
            <person name="Copeland A."/>
            <person name="Lapidus A."/>
            <person name="Cheng J.-F."/>
            <person name="Bruce D."/>
            <person name="Goodwin L."/>
            <person name="Pitluck S."/>
            <person name="Land M.L."/>
            <person name="Hauser L."/>
            <person name="Chang Y.-J."/>
            <person name="Jeffries C."/>
            <person name="Wall J.D."/>
            <person name="Stahl D.A."/>
            <person name="Arkin A.P."/>
            <person name="Dehal P."/>
            <person name="Stolyar S.M."/>
            <person name="Hazen T.C."/>
            <person name="Woyke T.J."/>
        </authorList>
    </citation>
    <scope>NUCLEOTIDE SEQUENCE [LARGE SCALE GENOMIC DNA]</scope>
    <source>
        <strain evidence="8 9">JJ</strain>
    </source>
</reference>
<keyword evidence="6" id="KW-0812">Transmembrane</keyword>
<evidence type="ECO:0000256" key="5">
    <source>
        <dbReference type="ARBA" id="ARBA00022801"/>
    </source>
</evidence>
<dbReference type="SUPFAM" id="SSF51306">
    <property type="entry name" value="LexA/Signal peptidase"/>
    <property type="match status" value="1"/>
</dbReference>
<dbReference type="PANTHER" id="PTHR43390">
    <property type="entry name" value="SIGNAL PEPTIDASE I"/>
    <property type="match status" value="1"/>
</dbReference>
<dbReference type="Gene3D" id="2.10.109.10">
    <property type="entry name" value="Umud Fragment, subunit A"/>
    <property type="match status" value="1"/>
</dbReference>
<dbReference type="Proteomes" id="UP000006250">
    <property type="component" value="Unassembled WGS sequence"/>
</dbReference>
<proteinExistence type="inferred from homology"/>
<dbReference type="RefSeq" id="WP_005994799.1">
    <property type="nucleotide sequence ID" value="NZ_AECZ01000019.1"/>
</dbReference>
<comment type="catalytic activity">
    <reaction evidence="1 6">
        <text>Cleavage of hydrophobic, N-terminal signal or leader sequences from secreted and periplasmic proteins.</text>
        <dbReference type="EC" id="3.4.21.89"/>
    </reaction>
</comment>
<dbReference type="GO" id="GO:0016020">
    <property type="term" value="C:membrane"/>
    <property type="evidence" value="ECO:0007669"/>
    <property type="project" value="UniProtKB-SubCell"/>
</dbReference>
<comment type="subcellular location">
    <subcellularLocation>
        <location evidence="6">Membrane</location>
        <topology evidence="6">Single-pass type II membrane protein</topology>
    </subcellularLocation>
</comment>
<evidence type="ECO:0000256" key="6">
    <source>
        <dbReference type="RuleBase" id="RU362042"/>
    </source>
</evidence>
<dbReference type="CDD" id="cd06530">
    <property type="entry name" value="S26_SPase_I"/>
    <property type="match status" value="1"/>
</dbReference>
<dbReference type="NCBIfam" id="TIGR02227">
    <property type="entry name" value="sigpep_I_bact"/>
    <property type="match status" value="1"/>
</dbReference>
<dbReference type="GO" id="GO:0009003">
    <property type="term" value="F:signal peptidase activity"/>
    <property type="evidence" value="ECO:0007669"/>
    <property type="project" value="UniProtKB-EC"/>
</dbReference>
<comment type="caution">
    <text evidence="6">Lacks conserved residue(s) required for the propagation of feature annotation.</text>
</comment>
<protein>
    <recommendedName>
        <fullName evidence="4 6">Signal peptidase I</fullName>
        <ecNumber evidence="3 6">3.4.21.89</ecNumber>
    </recommendedName>
</protein>
<sequence length="301" mass="33400">MDNKPIEKPRKPLLATTLSLAAPGLGQIYCGRFARGMVFFFCSFAFGPLLVATASHAPSTTALMAAIASIFLVLVLFVYAAVDAYLLARKTAPDYRLKEYNKWYIYAFFIAFSIFYPVSLTSVIKQEVIQAYKIPSNNMAPNIVRGDYVLLNKITYKQQQPKKGDIIVFSYPNDRRLDYIKRIVAMPGDTIEIRDNIVSINGTPLSDAANRSPGASPDDGTILTETNGGIAYAIRVADQGPGRDYPKTIVPPGHCFVLGDNRAHSHDSREFGPIPLADVKGRVEYIYYPAGDWKRFGRIAR</sequence>
<dbReference type="PROSITE" id="PS00760">
    <property type="entry name" value="SPASE_I_2"/>
    <property type="match status" value="1"/>
</dbReference>
<dbReference type="InterPro" id="IPR019533">
    <property type="entry name" value="Peptidase_S26"/>
</dbReference>